<proteinExistence type="predicted"/>
<accession>A0A087TFA5</accession>
<gene>
    <name evidence="1" type="ORF">X975_18989</name>
</gene>
<protein>
    <submittedName>
        <fullName evidence="1">Uncharacterized protein</fullName>
    </submittedName>
</protein>
<sequence length="33" mass="3796">SLLICAIMIDCCNAAVRLHCYKCHLCHMDNWNS</sequence>
<reference evidence="1 2" key="1">
    <citation type="submission" date="2013-11" db="EMBL/GenBank/DDBJ databases">
        <title>Genome sequencing of Stegodyphus mimosarum.</title>
        <authorList>
            <person name="Bechsgaard J."/>
        </authorList>
    </citation>
    <scope>NUCLEOTIDE SEQUENCE [LARGE SCALE GENOMIC DNA]</scope>
</reference>
<evidence type="ECO:0000313" key="1">
    <source>
        <dbReference type="EMBL" id="KFM63794.1"/>
    </source>
</evidence>
<name>A0A087TFA5_STEMI</name>
<evidence type="ECO:0000313" key="2">
    <source>
        <dbReference type="Proteomes" id="UP000054359"/>
    </source>
</evidence>
<keyword evidence="2" id="KW-1185">Reference proteome</keyword>
<feature type="non-terminal residue" evidence="1">
    <location>
        <position position="33"/>
    </location>
</feature>
<dbReference type="EMBL" id="KK114965">
    <property type="protein sequence ID" value="KFM63794.1"/>
    <property type="molecule type" value="Genomic_DNA"/>
</dbReference>
<dbReference type="Proteomes" id="UP000054359">
    <property type="component" value="Unassembled WGS sequence"/>
</dbReference>
<dbReference type="AlphaFoldDB" id="A0A087TFA5"/>
<feature type="non-terminal residue" evidence="1">
    <location>
        <position position="1"/>
    </location>
</feature>
<organism evidence="1 2">
    <name type="scientific">Stegodyphus mimosarum</name>
    <name type="common">African social velvet spider</name>
    <dbReference type="NCBI Taxonomy" id="407821"/>
    <lineage>
        <taxon>Eukaryota</taxon>
        <taxon>Metazoa</taxon>
        <taxon>Ecdysozoa</taxon>
        <taxon>Arthropoda</taxon>
        <taxon>Chelicerata</taxon>
        <taxon>Arachnida</taxon>
        <taxon>Araneae</taxon>
        <taxon>Araneomorphae</taxon>
        <taxon>Entelegynae</taxon>
        <taxon>Eresoidea</taxon>
        <taxon>Eresidae</taxon>
        <taxon>Stegodyphus</taxon>
    </lineage>
</organism>